<dbReference type="GO" id="GO:0016020">
    <property type="term" value="C:membrane"/>
    <property type="evidence" value="ECO:0007669"/>
    <property type="project" value="TreeGrafter"/>
</dbReference>
<dbReference type="InterPro" id="IPR002347">
    <property type="entry name" value="SDR_fam"/>
</dbReference>
<sequence length="242" mass="25677">MTGRRMIVVGGSVGIGRGIADAWAAAGADVVVASRNRPADAAHPAWEPIDVTAPEQAAERLAALGAERVDAVCYSAIYYGDKRADFGDIGVAEWRRQLDVNVTGLWLTLQALLPTLRAAEHGLVLGVSSEVAFNAGPGRSGYAATKAAAKALLDSIAQEEKGLHVVQVLPSGMVDTPGIRRRRPPGFDYSGYARPDSFARVAVEVATMTGRERHGDSLVVDEAGNWWSAYDRVPDSQSRVPA</sequence>
<dbReference type="InterPro" id="IPR036291">
    <property type="entry name" value="NAD(P)-bd_dom_sf"/>
</dbReference>
<keyword evidence="4" id="KW-1185">Reference proteome</keyword>
<reference evidence="3 4" key="1">
    <citation type="submission" date="2014-10" db="EMBL/GenBank/DDBJ databases">
        <title>Draft genome sequence of Actinoplanes utahensis NRRL 12052.</title>
        <authorList>
            <person name="Velasco-Bucheli B."/>
            <person name="del Cerro C."/>
            <person name="Hormigo D."/>
            <person name="Garcia J.L."/>
            <person name="Acebal C."/>
            <person name="Arroyo M."/>
            <person name="de la Mata I."/>
        </authorList>
    </citation>
    <scope>NUCLEOTIDE SEQUENCE [LARGE SCALE GENOMIC DNA]</scope>
    <source>
        <strain evidence="3 4">NRRL 12052</strain>
    </source>
</reference>
<evidence type="ECO:0000313" key="3">
    <source>
        <dbReference type="EMBL" id="KHD77244.1"/>
    </source>
</evidence>
<gene>
    <name evidence="3" type="ORF">MB27_12520</name>
</gene>
<evidence type="ECO:0000256" key="2">
    <source>
        <dbReference type="ARBA" id="ARBA00023002"/>
    </source>
</evidence>
<dbReference type="Gene3D" id="3.40.50.720">
    <property type="entry name" value="NAD(P)-binding Rossmann-like Domain"/>
    <property type="match status" value="1"/>
</dbReference>
<dbReference type="AlphaFoldDB" id="A0A0A6US06"/>
<dbReference type="InterPro" id="IPR020904">
    <property type="entry name" value="Sc_DH/Rdtase_CS"/>
</dbReference>
<organism evidence="3 4">
    <name type="scientific">Actinoplanes utahensis</name>
    <dbReference type="NCBI Taxonomy" id="1869"/>
    <lineage>
        <taxon>Bacteria</taxon>
        <taxon>Bacillati</taxon>
        <taxon>Actinomycetota</taxon>
        <taxon>Actinomycetes</taxon>
        <taxon>Micromonosporales</taxon>
        <taxon>Micromonosporaceae</taxon>
        <taxon>Actinoplanes</taxon>
    </lineage>
</organism>
<dbReference type="eggNOG" id="COG4221">
    <property type="taxonomic scope" value="Bacteria"/>
</dbReference>
<comment type="caution">
    <text evidence="3">The sequence shown here is derived from an EMBL/GenBank/DDBJ whole genome shotgun (WGS) entry which is preliminary data.</text>
</comment>
<dbReference type="PANTHER" id="PTHR44196:SF1">
    <property type="entry name" value="DEHYDROGENASE_REDUCTASE SDR FAMILY MEMBER 7B"/>
    <property type="match status" value="1"/>
</dbReference>
<evidence type="ECO:0000256" key="1">
    <source>
        <dbReference type="ARBA" id="ARBA00006484"/>
    </source>
</evidence>
<dbReference type="PANTHER" id="PTHR44196">
    <property type="entry name" value="DEHYDROGENASE/REDUCTASE SDR FAMILY MEMBER 7B"/>
    <property type="match status" value="1"/>
</dbReference>
<accession>A0A0A6US06</accession>
<dbReference type="GO" id="GO:0016491">
    <property type="term" value="F:oxidoreductase activity"/>
    <property type="evidence" value="ECO:0007669"/>
    <property type="project" value="UniProtKB-KW"/>
</dbReference>
<dbReference type="STRING" id="1869.MB27_12520"/>
<keyword evidence="2" id="KW-0560">Oxidoreductase</keyword>
<proteinExistence type="inferred from homology"/>
<dbReference type="Pfam" id="PF00106">
    <property type="entry name" value="adh_short"/>
    <property type="match status" value="1"/>
</dbReference>
<dbReference type="PROSITE" id="PS00061">
    <property type="entry name" value="ADH_SHORT"/>
    <property type="match status" value="1"/>
</dbReference>
<dbReference type="PRINTS" id="PR00081">
    <property type="entry name" value="GDHRDH"/>
</dbReference>
<dbReference type="EMBL" id="JRTT01000012">
    <property type="protein sequence ID" value="KHD77244.1"/>
    <property type="molecule type" value="Genomic_DNA"/>
</dbReference>
<comment type="similarity">
    <text evidence="1">Belongs to the short-chain dehydrogenases/reductases (SDR) family.</text>
</comment>
<protein>
    <submittedName>
        <fullName evidence="3">Oxidoreductase</fullName>
    </submittedName>
</protein>
<evidence type="ECO:0000313" key="4">
    <source>
        <dbReference type="Proteomes" id="UP000054537"/>
    </source>
</evidence>
<dbReference type="SUPFAM" id="SSF51735">
    <property type="entry name" value="NAD(P)-binding Rossmann-fold domains"/>
    <property type="match status" value="1"/>
</dbReference>
<dbReference type="Proteomes" id="UP000054537">
    <property type="component" value="Unassembled WGS sequence"/>
</dbReference>
<dbReference type="CDD" id="cd05233">
    <property type="entry name" value="SDR_c"/>
    <property type="match status" value="1"/>
</dbReference>
<name>A0A0A6US06_ACTUT</name>